<gene>
    <name evidence="1" type="primary">Acey_s0032.g2586</name>
    <name evidence="1" type="ORF">Y032_0032g2586</name>
</gene>
<sequence length="87" mass="9515">MSSTSKNAGKFIGSSHELAETLKKSRVDIVCVQETKWKGVKARDTGDGYKLKYDAQHLGATELESSSATATVTSSRCSTFFRPPHVY</sequence>
<reference evidence="2" key="1">
    <citation type="journal article" date="2015" name="Nat. Genet.">
        <title>The genome and transcriptome of the zoonotic hookworm Ancylostoma ceylanicum identify infection-specific gene families.</title>
        <authorList>
            <person name="Schwarz E.M."/>
            <person name="Hu Y."/>
            <person name="Antoshechkin I."/>
            <person name="Miller M.M."/>
            <person name="Sternberg P.W."/>
            <person name="Aroian R.V."/>
        </authorList>
    </citation>
    <scope>NUCLEOTIDE SEQUENCE</scope>
    <source>
        <strain evidence="2">HY135</strain>
    </source>
</reference>
<accession>A0A016UPZ8</accession>
<dbReference type="AlphaFoldDB" id="A0A016UPZ8"/>
<dbReference type="OrthoDB" id="418748at2759"/>
<evidence type="ECO:0000313" key="2">
    <source>
        <dbReference type="Proteomes" id="UP000024635"/>
    </source>
</evidence>
<evidence type="ECO:0008006" key="3">
    <source>
        <dbReference type="Google" id="ProtNLM"/>
    </source>
</evidence>
<proteinExistence type="predicted"/>
<evidence type="ECO:0000313" key="1">
    <source>
        <dbReference type="EMBL" id="EYC16947.1"/>
    </source>
</evidence>
<organism evidence="1 2">
    <name type="scientific">Ancylostoma ceylanicum</name>
    <dbReference type="NCBI Taxonomy" id="53326"/>
    <lineage>
        <taxon>Eukaryota</taxon>
        <taxon>Metazoa</taxon>
        <taxon>Ecdysozoa</taxon>
        <taxon>Nematoda</taxon>
        <taxon>Chromadorea</taxon>
        <taxon>Rhabditida</taxon>
        <taxon>Rhabditina</taxon>
        <taxon>Rhabditomorpha</taxon>
        <taxon>Strongyloidea</taxon>
        <taxon>Ancylostomatidae</taxon>
        <taxon>Ancylostomatinae</taxon>
        <taxon>Ancylostoma</taxon>
    </lineage>
</organism>
<dbReference type="InterPro" id="IPR036691">
    <property type="entry name" value="Endo/exonu/phosph_ase_sf"/>
</dbReference>
<protein>
    <recommendedName>
        <fullName evidence="3">Endonuclease/exonuclease/phosphatase domain-containing protein</fullName>
    </recommendedName>
</protein>
<dbReference type="EMBL" id="JARK01001368">
    <property type="protein sequence ID" value="EYC16947.1"/>
    <property type="molecule type" value="Genomic_DNA"/>
</dbReference>
<dbReference type="Proteomes" id="UP000024635">
    <property type="component" value="Unassembled WGS sequence"/>
</dbReference>
<dbReference type="Gene3D" id="3.60.10.10">
    <property type="entry name" value="Endonuclease/exonuclease/phosphatase"/>
    <property type="match status" value="1"/>
</dbReference>
<name>A0A016UPZ8_9BILA</name>
<keyword evidence="2" id="KW-1185">Reference proteome</keyword>
<comment type="caution">
    <text evidence="1">The sequence shown here is derived from an EMBL/GenBank/DDBJ whole genome shotgun (WGS) entry which is preliminary data.</text>
</comment>